<dbReference type="Proteomes" id="UP000465361">
    <property type="component" value="Unassembled WGS sequence"/>
</dbReference>
<reference evidence="1 2" key="1">
    <citation type="journal article" date="2019" name="Emerg. Microbes Infect.">
        <title>Comprehensive subspecies identification of 175 nontuberculous mycobacteria species based on 7547 genomic profiles.</title>
        <authorList>
            <person name="Matsumoto Y."/>
            <person name="Kinjo T."/>
            <person name="Motooka D."/>
            <person name="Nabeya D."/>
            <person name="Jung N."/>
            <person name="Uechi K."/>
            <person name="Horii T."/>
            <person name="Iida T."/>
            <person name="Fujita J."/>
            <person name="Nakamura S."/>
        </authorList>
    </citation>
    <scope>NUCLEOTIDE SEQUENCE [LARGE SCALE GENOMIC DNA]</scope>
    <source>
        <strain evidence="1 2">JCM 17322</strain>
    </source>
</reference>
<evidence type="ECO:0000313" key="1">
    <source>
        <dbReference type="EMBL" id="GFG75417.1"/>
    </source>
</evidence>
<name>A0A7I9Y0B3_9MYCO</name>
<organism evidence="1 2">
    <name type="scientific">Mycobacterium botniense</name>
    <dbReference type="NCBI Taxonomy" id="84962"/>
    <lineage>
        <taxon>Bacteria</taxon>
        <taxon>Bacillati</taxon>
        <taxon>Actinomycetota</taxon>
        <taxon>Actinomycetes</taxon>
        <taxon>Mycobacteriales</taxon>
        <taxon>Mycobacteriaceae</taxon>
        <taxon>Mycobacterium</taxon>
    </lineage>
</organism>
<protein>
    <submittedName>
        <fullName evidence="1">Uncharacterized protein</fullName>
    </submittedName>
</protein>
<proteinExistence type="predicted"/>
<accession>A0A7I9Y0B3</accession>
<evidence type="ECO:0000313" key="2">
    <source>
        <dbReference type="Proteomes" id="UP000465361"/>
    </source>
</evidence>
<dbReference type="EMBL" id="BLKW01000004">
    <property type="protein sequence ID" value="GFG75417.1"/>
    <property type="molecule type" value="Genomic_DNA"/>
</dbReference>
<gene>
    <name evidence="1" type="ORF">MBOT_27820</name>
</gene>
<keyword evidence="2" id="KW-1185">Reference proteome</keyword>
<comment type="caution">
    <text evidence="1">The sequence shown here is derived from an EMBL/GenBank/DDBJ whole genome shotgun (WGS) entry which is preliminary data.</text>
</comment>
<sequence length="119" mass="13008">MSHDAYQLVTVCGSGEVGLDLVKRCGYVRDVGHSPCELLTQFRVEPNDLGIIIEPNDWIGNVLEKVEAVGGLRLIGEIAETHKAAVIDRPHRPPVLAQMPAIELQMAKQATWIAAKQIS</sequence>
<dbReference type="AlphaFoldDB" id="A0A7I9Y0B3"/>